<accession>A0A0Q3F7S4</accession>
<evidence type="ECO:0000313" key="2">
    <source>
        <dbReference type="EMBL" id="KQJ95462.1"/>
    </source>
</evidence>
<organism evidence="2">
    <name type="scientific">Brachypodium distachyon</name>
    <name type="common">Purple false brome</name>
    <name type="synonym">Trachynia distachya</name>
    <dbReference type="NCBI Taxonomy" id="15368"/>
    <lineage>
        <taxon>Eukaryota</taxon>
        <taxon>Viridiplantae</taxon>
        <taxon>Streptophyta</taxon>
        <taxon>Embryophyta</taxon>
        <taxon>Tracheophyta</taxon>
        <taxon>Spermatophyta</taxon>
        <taxon>Magnoliopsida</taxon>
        <taxon>Liliopsida</taxon>
        <taxon>Poales</taxon>
        <taxon>Poaceae</taxon>
        <taxon>BOP clade</taxon>
        <taxon>Pooideae</taxon>
        <taxon>Stipodae</taxon>
        <taxon>Brachypodieae</taxon>
        <taxon>Brachypodium</taxon>
    </lineage>
</organism>
<proteinExistence type="predicted"/>
<reference evidence="3" key="3">
    <citation type="submission" date="2018-08" db="UniProtKB">
        <authorList>
            <consortium name="EnsemblPlants"/>
        </authorList>
    </citation>
    <scope>IDENTIFICATION</scope>
    <source>
        <strain evidence="3">cv. Bd21</strain>
    </source>
</reference>
<feature type="compositionally biased region" description="Pro residues" evidence="1">
    <location>
        <begin position="74"/>
        <end position="86"/>
    </location>
</feature>
<reference evidence="2 3" key="1">
    <citation type="journal article" date="2010" name="Nature">
        <title>Genome sequencing and analysis of the model grass Brachypodium distachyon.</title>
        <authorList>
            <consortium name="International Brachypodium Initiative"/>
        </authorList>
    </citation>
    <scope>NUCLEOTIDE SEQUENCE [LARGE SCALE GENOMIC DNA]</scope>
    <source>
        <strain evidence="2 3">Bd21</strain>
    </source>
</reference>
<evidence type="ECO:0000313" key="3">
    <source>
        <dbReference type="EnsemblPlants" id="KQJ95462"/>
    </source>
</evidence>
<dbReference type="EMBL" id="CM000882">
    <property type="protein sequence ID" value="KQJ95462.1"/>
    <property type="molecule type" value="Genomic_DNA"/>
</dbReference>
<name>A0A0Q3F7S4_BRADI</name>
<dbReference type="AlphaFoldDB" id="A0A0Q3F7S4"/>
<feature type="compositionally biased region" description="Basic residues" evidence="1">
    <location>
        <begin position="27"/>
        <end position="46"/>
    </location>
</feature>
<evidence type="ECO:0000313" key="4">
    <source>
        <dbReference type="Proteomes" id="UP000008810"/>
    </source>
</evidence>
<dbReference type="InParanoid" id="A0A0Q3F7S4"/>
<dbReference type="Proteomes" id="UP000008810">
    <property type="component" value="Chromosome 3"/>
</dbReference>
<protein>
    <submittedName>
        <fullName evidence="2 3">Uncharacterized protein</fullName>
    </submittedName>
</protein>
<gene>
    <name evidence="2" type="ORF">BRADI_3g17353v3</name>
</gene>
<dbReference type="Gramene" id="KQJ95462">
    <property type="protein sequence ID" value="KQJ95462"/>
    <property type="gene ID" value="BRADI_3g17353v3"/>
</dbReference>
<feature type="region of interest" description="Disordered" evidence="1">
    <location>
        <begin position="27"/>
        <end position="96"/>
    </location>
</feature>
<dbReference type="EnsemblPlants" id="KQJ95462">
    <property type="protein sequence ID" value="KQJ95462"/>
    <property type="gene ID" value="BRADI_3g17353v3"/>
</dbReference>
<evidence type="ECO:0000256" key="1">
    <source>
        <dbReference type="SAM" id="MobiDB-lite"/>
    </source>
</evidence>
<keyword evidence="4" id="KW-1185">Reference proteome</keyword>
<reference evidence="2" key="2">
    <citation type="submission" date="2017-06" db="EMBL/GenBank/DDBJ databases">
        <title>WGS assembly of Brachypodium distachyon.</title>
        <authorList>
            <consortium name="The International Brachypodium Initiative"/>
            <person name="Lucas S."/>
            <person name="Harmon-Smith M."/>
            <person name="Lail K."/>
            <person name="Tice H."/>
            <person name="Grimwood J."/>
            <person name="Bruce D."/>
            <person name="Barry K."/>
            <person name="Shu S."/>
            <person name="Lindquist E."/>
            <person name="Wang M."/>
            <person name="Pitluck S."/>
            <person name="Vogel J.P."/>
            <person name="Garvin D.F."/>
            <person name="Mockler T.C."/>
            <person name="Schmutz J."/>
            <person name="Rokhsar D."/>
            <person name="Bevan M.W."/>
        </authorList>
    </citation>
    <scope>NUCLEOTIDE SEQUENCE</scope>
    <source>
        <strain evidence="2">Bd21</strain>
    </source>
</reference>
<sequence length="131" mass="14625">MAAMLLHRALHLRRVLPFHPRPPPFRLHHHHGLHPAEHRRHPHRPLLRREPPPWAWIGRRGDPAGEIPPVRGMTPPPRPSTWPPRPSSGSHLQHRPGLLGLISNAVPGSAAAAFVRGLSHGCPHRADLVLI</sequence>